<protein>
    <recommendedName>
        <fullName evidence="3">50S ribosomal protein 5, chloroplastic</fullName>
    </recommendedName>
</protein>
<proteinExistence type="predicted"/>
<evidence type="ECO:0008006" key="3">
    <source>
        <dbReference type="Google" id="ProtNLM"/>
    </source>
</evidence>
<dbReference type="EMBL" id="CM035411">
    <property type="protein sequence ID" value="KAH7434662.1"/>
    <property type="molecule type" value="Genomic_DNA"/>
</dbReference>
<dbReference type="OMA" id="GVSTQWM"/>
<dbReference type="PANTHER" id="PTHR34678:SF1">
    <property type="entry name" value="LARGE RIBOSOMAL SUBUNIT PROTEIN CL37"/>
    <property type="match status" value="1"/>
</dbReference>
<dbReference type="OrthoDB" id="10600647at2759"/>
<keyword evidence="2" id="KW-1185">Reference proteome</keyword>
<comment type="caution">
    <text evidence="1">The sequence shown here is derived from an EMBL/GenBank/DDBJ whole genome shotgun (WGS) entry which is preliminary data.</text>
</comment>
<dbReference type="Proteomes" id="UP000825935">
    <property type="component" value="Chromosome 6"/>
</dbReference>
<reference evidence="1" key="1">
    <citation type="submission" date="2021-08" db="EMBL/GenBank/DDBJ databases">
        <title>WGS assembly of Ceratopteris richardii.</title>
        <authorList>
            <person name="Marchant D.B."/>
            <person name="Chen G."/>
            <person name="Jenkins J."/>
            <person name="Shu S."/>
            <person name="Leebens-Mack J."/>
            <person name="Grimwood J."/>
            <person name="Schmutz J."/>
            <person name="Soltis P."/>
            <person name="Soltis D."/>
            <person name="Chen Z.-H."/>
        </authorList>
    </citation>
    <scope>NUCLEOTIDE SEQUENCE</scope>
    <source>
        <strain evidence="1">Whitten #5841</strain>
        <tissue evidence="1">Leaf</tissue>
    </source>
</reference>
<dbReference type="InterPro" id="IPR040307">
    <property type="entry name" value="Ribosomal_cL37"/>
</dbReference>
<sequence length="83" mass="9642">MLQCNDQNLMVTRAVAETLIGNPSTELEEDASSTEVLKIKLESDLLKKKAKRAELRRRRLVRKRRLRKKGKWPPSKMAKLKNV</sequence>
<evidence type="ECO:0000313" key="1">
    <source>
        <dbReference type="EMBL" id="KAH7434662.1"/>
    </source>
</evidence>
<name>A0A8T2UGQ0_CERRI</name>
<organism evidence="1 2">
    <name type="scientific">Ceratopteris richardii</name>
    <name type="common">Triangle waterfern</name>
    <dbReference type="NCBI Taxonomy" id="49495"/>
    <lineage>
        <taxon>Eukaryota</taxon>
        <taxon>Viridiplantae</taxon>
        <taxon>Streptophyta</taxon>
        <taxon>Embryophyta</taxon>
        <taxon>Tracheophyta</taxon>
        <taxon>Polypodiopsida</taxon>
        <taxon>Polypodiidae</taxon>
        <taxon>Polypodiales</taxon>
        <taxon>Pteridineae</taxon>
        <taxon>Pteridaceae</taxon>
        <taxon>Parkerioideae</taxon>
        <taxon>Ceratopteris</taxon>
    </lineage>
</organism>
<gene>
    <name evidence="1" type="ORF">KP509_06G029200</name>
</gene>
<accession>A0A8T2UGQ0</accession>
<dbReference type="AlphaFoldDB" id="A0A8T2UGQ0"/>
<evidence type="ECO:0000313" key="2">
    <source>
        <dbReference type="Proteomes" id="UP000825935"/>
    </source>
</evidence>
<dbReference type="PANTHER" id="PTHR34678">
    <property type="entry name" value="50S RIBOSOMAL PROTEIN 5, CHLOROPLASTIC"/>
    <property type="match status" value="1"/>
</dbReference>